<feature type="compositionally biased region" description="Basic and acidic residues" evidence="1">
    <location>
        <begin position="344"/>
        <end position="362"/>
    </location>
</feature>
<dbReference type="PANTHER" id="PTHR20208">
    <property type="entry name" value="STRUCTURE-SPECIFIC ENDONUCLEASE SUBUNIT SLX1"/>
    <property type="match status" value="1"/>
</dbReference>
<evidence type="ECO:0000313" key="3">
    <source>
        <dbReference type="EMBL" id="CEL54929.1"/>
    </source>
</evidence>
<keyword evidence="3" id="KW-0378">Hydrolase</keyword>
<name>A0A0B7FDC8_THACB</name>
<feature type="region of interest" description="Disordered" evidence="1">
    <location>
        <begin position="206"/>
        <end position="246"/>
    </location>
</feature>
<dbReference type="InterPro" id="IPR013083">
    <property type="entry name" value="Znf_RING/FYVE/PHD"/>
</dbReference>
<dbReference type="InterPro" id="IPR048749">
    <property type="entry name" value="SLX1_C"/>
</dbReference>
<feature type="region of interest" description="Disordered" evidence="1">
    <location>
        <begin position="317"/>
        <end position="387"/>
    </location>
</feature>
<feature type="domain" description="Structure-specific endonuclease subunit SLX1 C-terminal" evidence="2">
    <location>
        <begin position="94"/>
        <end position="163"/>
    </location>
</feature>
<accession>A0A0B7FDC8</accession>
<evidence type="ECO:0000259" key="2">
    <source>
        <dbReference type="Pfam" id="PF21202"/>
    </source>
</evidence>
<dbReference type="GO" id="GO:0008821">
    <property type="term" value="F:crossover junction DNA endonuclease activity"/>
    <property type="evidence" value="ECO:0007669"/>
    <property type="project" value="TreeGrafter"/>
</dbReference>
<sequence length="387" mass="42848">MLNVAPYCTWPLHIKIFTEEAKNLWDEIHKVEANEPIPEGFTMSVEFEGVDGRAFVPVSRRTQMRTGPIDVKDTKFNSSHILKFQSLVNERHTSCSVCSSDIDIKRMDHLRIALCPQGDCKAVAHLDCLAESFSKHPSNPPGLIPRGGTCKVCEQYTLWGDVIRGCYRRARGGLQQPTSEHELEEDEDEENAQIDDVLSRHLETLQIGGSSQKASSAPKTRATVSKSRSNPAPRMTKRRAQKAKVVDPDVEDFAAEMDAIECDTEDSEPAGPSRKQQKPAKAVQRTTKAAKAINTPEDYGKPRDIDEIVREALGNLSISAPGGSRQVHSVKPSDVARKPQRSTKSKDRVEVVREGRANRVVDSESAAPCKSKGRRTPSPEYINLDGI</sequence>
<dbReference type="Pfam" id="PF21202">
    <property type="entry name" value="SLX1_C"/>
    <property type="match status" value="1"/>
</dbReference>
<feature type="region of interest" description="Disordered" evidence="1">
    <location>
        <begin position="263"/>
        <end position="303"/>
    </location>
</feature>
<dbReference type="Proteomes" id="UP000059188">
    <property type="component" value="Unassembled WGS sequence"/>
</dbReference>
<dbReference type="PANTHER" id="PTHR20208:SF10">
    <property type="entry name" value="STRUCTURE-SPECIFIC ENDONUCLEASE SUBUNIT SLX1"/>
    <property type="match status" value="1"/>
</dbReference>
<organism evidence="3 4">
    <name type="scientific">Thanatephorus cucumeris (strain AG1-IB / isolate 7/3/14)</name>
    <name type="common">Lettuce bottom rot fungus</name>
    <name type="synonym">Rhizoctonia solani</name>
    <dbReference type="NCBI Taxonomy" id="1108050"/>
    <lineage>
        <taxon>Eukaryota</taxon>
        <taxon>Fungi</taxon>
        <taxon>Dikarya</taxon>
        <taxon>Basidiomycota</taxon>
        <taxon>Agaricomycotina</taxon>
        <taxon>Agaricomycetes</taxon>
        <taxon>Cantharellales</taxon>
        <taxon>Ceratobasidiaceae</taxon>
        <taxon>Rhizoctonia</taxon>
        <taxon>Rhizoctonia solani AG-1</taxon>
    </lineage>
</organism>
<protein>
    <submittedName>
        <fullName evidence="3">Structure-specific endonuclease subunit SLX1</fullName>
    </submittedName>
</protein>
<feature type="compositionally biased region" description="Polar residues" evidence="1">
    <location>
        <begin position="207"/>
        <end position="230"/>
    </location>
</feature>
<dbReference type="OrthoDB" id="24645at2759"/>
<dbReference type="EMBL" id="LN679118">
    <property type="protein sequence ID" value="CEL54929.1"/>
    <property type="molecule type" value="Genomic_DNA"/>
</dbReference>
<reference evidence="3 4" key="1">
    <citation type="submission" date="2014-11" db="EMBL/GenBank/DDBJ databases">
        <authorList>
            <person name="Wibberg Daniel"/>
        </authorList>
    </citation>
    <scope>NUCLEOTIDE SEQUENCE [LARGE SCALE GENOMIC DNA]</scope>
    <source>
        <strain evidence="3">Rhizoctonia solani AG1-IB 7/3/14</strain>
    </source>
</reference>
<evidence type="ECO:0000313" key="4">
    <source>
        <dbReference type="Proteomes" id="UP000059188"/>
    </source>
</evidence>
<dbReference type="AlphaFoldDB" id="A0A0B7FDC8"/>
<dbReference type="STRING" id="1108050.A0A0B7FDC8"/>
<keyword evidence="3" id="KW-0255">Endonuclease</keyword>
<evidence type="ECO:0000256" key="1">
    <source>
        <dbReference type="SAM" id="MobiDB-lite"/>
    </source>
</evidence>
<dbReference type="GO" id="GO:0017108">
    <property type="term" value="F:5'-flap endonuclease activity"/>
    <property type="evidence" value="ECO:0007669"/>
    <property type="project" value="TreeGrafter"/>
</dbReference>
<proteinExistence type="predicted"/>
<dbReference type="Gene3D" id="3.30.40.10">
    <property type="entry name" value="Zinc/RING finger domain, C3HC4 (zinc finger)"/>
    <property type="match status" value="1"/>
</dbReference>
<dbReference type="InterPro" id="IPR050381">
    <property type="entry name" value="SLX1_endonuclease"/>
</dbReference>
<keyword evidence="3" id="KW-0540">Nuclease</keyword>
<dbReference type="GO" id="GO:0000724">
    <property type="term" value="P:double-strand break repair via homologous recombination"/>
    <property type="evidence" value="ECO:0007669"/>
    <property type="project" value="TreeGrafter"/>
</dbReference>
<keyword evidence="4" id="KW-1185">Reference proteome</keyword>
<gene>
    <name evidence="3" type="ORF">RSOLAG1IB_07421</name>
</gene>
<dbReference type="GO" id="GO:0033557">
    <property type="term" value="C:Slx1-Slx4 complex"/>
    <property type="evidence" value="ECO:0007669"/>
    <property type="project" value="TreeGrafter"/>
</dbReference>